<dbReference type="GO" id="GO:0005886">
    <property type="term" value="C:plasma membrane"/>
    <property type="evidence" value="ECO:0007669"/>
    <property type="project" value="UniProtKB-SubCell"/>
</dbReference>
<keyword evidence="10" id="KW-0325">Glycoprotein</keyword>
<feature type="transmembrane region" description="Helical" evidence="12">
    <location>
        <begin position="103"/>
        <end position="122"/>
    </location>
</feature>
<feature type="transmembrane region" description="Helical" evidence="12">
    <location>
        <begin position="274"/>
        <end position="293"/>
    </location>
</feature>
<keyword evidence="6 12" id="KW-1133">Transmembrane helix</keyword>
<keyword evidence="7" id="KW-0297">G-protein coupled receptor</keyword>
<comment type="subcellular location">
    <subcellularLocation>
        <location evidence="1">Cell membrane</location>
        <topology evidence="1">Multi-pass membrane protein</topology>
    </subcellularLocation>
</comment>
<protein>
    <recommendedName>
        <fullName evidence="13">G-protein coupled receptors family 1 profile domain-containing protein</fullName>
    </recommendedName>
</protein>
<keyword evidence="5" id="KW-0552">Olfaction</keyword>
<evidence type="ECO:0000256" key="11">
    <source>
        <dbReference type="ARBA" id="ARBA00023224"/>
    </source>
</evidence>
<reference evidence="14 15" key="1">
    <citation type="submission" date="2020-10" db="EMBL/GenBank/DDBJ databases">
        <title>Pygocentrus nattereri (red-bellied piranha) genome, fPygNat1, primary haplotype.</title>
        <authorList>
            <person name="Myers G."/>
            <person name="Meyer A."/>
            <person name="Karagic N."/>
            <person name="Pippel M."/>
            <person name="Winkler S."/>
            <person name="Tracey A."/>
            <person name="Wood J."/>
            <person name="Formenti G."/>
            <person name="Howe K."/>
            <person name="Fedrigo O."/>
            <person name="Jarvis E.D."/>
        </authorList>
    </citation>
    <scope>NUCLEOTIDE SEQUENCE [LARGE SCALE GENOMIC DNA]</scope>
</reference>
<feature type="domain" description="G-protein coupled receptors family 1 profile" evidence="13">
    <location>
        <begin position="42"/>
        <end position="291"/>
    </location>
</feature>
<keyword evidence="4 12" id="KW-0812">Transmembrane</keyword>
<sequence length="338" mass="38211">MLCRNSSTEIEPVTFFIIEGLKDKYMILFPIFLTIYVLVLGGNSMIIYLVRTDPKLNSPMYFFLHHLSFCDMIYTSSSIPNMLSGFLVDVKTISKMGCFAQMYIFLSMTVVGRGLLTVMAFDRYLAICHPLRYTSIMTRRIRYLLIFLAWLFGWFIPFPALIIALPLPFCGPNIVKHIFCDHTSVVRLACTDTTRNNIVSLTFALFAIISTFLLILASYICIGKAISKMGSAERLKAAATCVSHLIVVCISYVSASCVYISYRVATFDPDVRLIIAVLYSVLTPLLNPFIYSLRNKELKDALKRKTIRLFFWVVGELEPLPAVTGWKAGYTLGRSCCV</sequence>
<dbReference type="FunFam" id="1.20.1070.10:FF:000010">
    <property type="entry name" value="Olfactory receptor"/>
    <property type="match status" value="1"/>
</dbReference>
<dbReference type="Proteomes" id="UP001501920">
    <property type="component" value="Chromosome 16"/>
</dbReference>
<evidence type="ECO:0000256" key="12">
    <source>
        <dbReference type="SAM" id="Phobius"/>
    </source>
</evidence>
<dbReference type="PANTHER" id="PTHR26453">
    <property type="entry name" value="OLFACTORY RECEPTOR"/>
    <property type="match status" value="1"/>
</dbReference>
<evidence type="ECO:0000259" key="13">
    <source>
        <dbReference type="PROSITE" id="PS50262"/>
    </source>
</evidence>
<feature type="transmembrane region" description="Helical" evidence="12">
    <location>
        <begin position="198"/>
        <end position="222"/>
    </location>
</feature>
<feature type="transmembrane region" description="Helical" evidence="12">
    <location>
        <begin position="25"/>
        <end position="50"/>
    </location>
</feature>
<keyword evidence="9" id="KW-0675">Receptor</keyword>
<dbReference type="InterPro" id="IPR017452">
    <property type="entry name" value="GPCR_Rhodpsn_7TM"/>
</dbReference>
<dbReference type="SUPFAM" id="SSF81321">
    <property type="entry name" value="Family A G protein-coupled receptor-like"/>
    <property type="match status" value="1"/>
</dbReference>
<reference evidence="14" key="3">
    <citation type="submission" date="2025-09" db="UniProtKB">
        <authorList>
            <consortium name="Ensembl"/>
        </authorList>
    </citation>
    <scope>IDENTIFICATION</scope>
</reference>
<evidence type="ECO:0000256" key="4">
    <source>
        <dbReference type="ARBA" id="ARBA00022692"/>
    </source>
</evidence>
<dbReference type="SMART" id="SM01381">
    <property type="entry name" value="7TM_GPCR_Srsx"/>
    <property type="match status" value="1"/>
</dbReference>
<dbReference type="PRINTS" id="PR00245">
    <property type="entry name" value="OLFACTORYR"/>
</dbReference>
<evidence type="ECO:0000256" key="5">
    <source>
        <dbReference type="ARBA" id="ARBA00022725"/>
    </source>
</evidence>
<evidence type="ECO:0000256" key="10">
    <source>
        <dbReference type="ARBA" id="ARBA00023180"/>
    </source>
</evidence>
<evidence type="ECO:0000256" key="1">
    <source>
        <dbReference type="ARBA" id="ARBA00004651"/>
    </source>
</evidence>
<dbReference type="InterPro" id="IPR000725">
    <property type="entry name" value="Olfact_rcpt"/>
</dbReference>
<evidence type="ECO:0000256" key="6">
    <source>
        <dbReference type="ARBA" id="ARBA00022989"/>
    </source>
</evidence>
<dbReference type="PROSITE" id="PS50262">
    <property type="entry name" value="G_PROTEIN_RECEP_F1_2"/>
    <property type="match status" value="1"/>
</dbReference>
<dbReference type="GO" id="GO:0004930">
    <property type="term" value="F:G protein-coupled receptor activity"/>
    <property type="evidence" value="ECO:0007669"/>
    <property type="project" value="UniProtKB-KW"/>
</dbReference>
<keyword evidence="11" id="KW-0807">Transducer</keyword>
<evidence type="ECO:0000256" key="9">
    <source>
        <dbReference type="ARBA" id="ARBA00023170"/>
    </source>
</evidence>
<dbReference type="Gene3D" id="1.20.1070.10">
    <property type="entry name" value="Rhodopsin 7-helix transmembrane proteins"/>
    <property type="match status" value="1"/>
</dbReference>
<evidence type="ECO:0000313" key="14">
    <source>
        <dbReference type="Ensembl" id="ENSPNAP00000042244.1"/>
    </source>
</evidence>
<dbReference type="Pfam" id="PF13853">
    <property type="entry name" value="7tm_4"/>
    <property type="match status" value="1"/>
</dbReference>
<dbReference type="GO" id="GO:0004984">
    <property type="term" value="F:olfactory receptor activity"/>
    <property type="evidence" value="ECO:0007669"/>
    <property type="project" value="InterPro"/>
</dbReference>
<reference evidence="14" key="2">
    <citation type="submission" date="2025-08" db="UniProtKB">
        <authorList>
            <consortium name="Ensembl"/>
        </authorList>
    </citation>
    <scope>IDENTIFICATION</scope>
</reference>
<keyword evidence="3" id="KW-0716">Sensory transduction</keyword>
<proteinExistence type="predicted"/>
<dbReference type="InterPro" id="IPR000276">
    <property type="entry name" value="GPCR_Rhodpsn"/>
</dbReference>
<feature type="transmembrane region" description="Helical" evidence="12">
    <location>
        <begin position="143"/>
        <end position="165"/>
    </location>
</feature>
<evidence type="ECO:0000313" key="15">
    <source>
        <dbReference type="Proteomes" id="UP001501920"/>
    </source>
</evidence>
<keyword evidence="8 12" id="KW-0472">Membrane</keyword>
<accession>A0AAR2IW22</accession>
<evidence type="ECO:0000256" key="8">
    <source>
        <dbReference type="ARBA" id="ARBA00023136"/>
    </source>
</evidence>
<name>A0AAR2IW22_PYGNA</name>
<feature type="transmembrane region" description="Helical" evidence="12">
    <location>
        <begin position="242"/>
        <end position="262"/>
    </location>
</feature>
<keyword evidence="2" id="KW-1003">Cell membrane</keyword>
<keyword evidence="15" id="KW-1185">Reference proteome</keyword>
<evidence type="ECO:0000256" key="7">
    <source>
        <dbReference type="ARBA" id="ARBA00023040"/>
    </source>
</evidence>
<evidence type="ECO:0000256" key="3">
    <source>
        <dbReference type="ARBA" id="ARBA00022606"/>
    </source>
</evidence>
<organism evidence="14 15">
    <name type="scientific">Pygocentrus nattereri</name>
    <name type="common">Red-bellied piranha</name>
    <dbReference type="NCBI Taxonomy" id="42514"/>
    <lineage>
        <taxon>Eukaryota</taxon>
        <taxon>Metazoa</taxon>
        <taxon>Chordata</taxon>
        <taxon>Craniata</taxon>
        <taxon>Vertebrata</taxon>
        <taxon>Euteleostomi</taxon>
        <taxon>Actinopterygii</taxon>
        <taxon>Neopterygii</taxon>
        <taxon>Teleostei</taxon>
        <taxon>Ostariophysi</taxon>
        <taxon>Characiformes</taxon>
        <taxon>Characoidei</taxon>
        <taxon>Pygocentrus</taxon>
    </lineage>
</organism>
<evidence type="ECO:0000256" key="2">
    <source>
        <dbReference type="ARBA" id="ARBA00022475"/>
    </source>
</evidence>
<dbReference type="Ensembl" id="ENSPNAT00000070514.1">
    <property type="protein sequence ID" value="ENSPNAP00000042244.1"/>
    <property type="gene ID" value="ENSPNAG00000030638.1"/>
</dbReference>
<dbReference type="AlphaFoldDB" id="A0AAR2IW22"/>
<dbReference type="GeneTree" id="ENSGT01140000282520"/>
<dbReference type="PRINTS" id="PR00237">
    <property type="entry name" value="GPCRRHODOPSN"/>
</dbReference>
<feature type="transmembrane region" description="Helical" evidence="12">
    <location>
        <begin position="62"/>
        <end position="83"/>
    </location>
</feature>
<dbReference type="CDD" id="cd13954">
    <property type="entry name" value="7tmA_OR"/>
    <property type="match status" value="1"/>
</dbReference>